<sequence length="187" mass="21302">KAFRVFNIKRKEIEETYHVTFSKDDEAITKSSIEGDEINFNENRSFSDDELLVLRSKVSQSSGKDDYFPYVPAYDPLYTNNITIPDHCDPSVSQDITILEPTIEAEPSPTNNSQSVEVFTNPPVPQDRWSREKHIKLVNIQGEPQAGVTTRSRIEDSKATSSHEYLYVNFLSDIELKKLTEALVEKG</sequence>
<name>A0A699SGU0_TANCI</name>
<feature type="non-terminal residue" evidence="1">
    <location>
        <position position="1"/>
    </location>
</feature>
<accession>A0A699SGU0</accession>
<organism evidence="1">
    <name type="scientific">Tanacetum cinerariifolium</name>
    <name type="common">Dalmatian daisy</name>
    <name type="synonym">Chrysanthemum cinerariifolium</name>
    <dbReference type="NCBI Taxonomy" id="118510"/>
    <lineage>
        <taxon>Eukaryota</taxon>
        <taxon>Viridiplantae</taxon>
        <taxon>Streptophyta</taxon>
        <taxon>Embryophyta</taxon>
        <taxon>Tracheophyta</taxon>
        <taxon>Spermatophyta</taxon>
        <taxon>Magnoliopsida</taxon>
        <taxon>eudicotyledons</taxon>
        <taxon>Gunneridae</taxon>
        <taxon>Pentapetalae</taxon>
        <taxon>asterids</taxon>
        <taxon>campanulids</taxon>
        <taxon>Asterales</taxon>
        <taxon>Asteraceae</taxon>
        <taxon>Asteroideae</taxon>
        <taxon>Anthemideae</taxon>
        <taxon>Anthemidinae</taxon>
        <taxon>Tanacetum</taxon>
    </lineage>
</organism>
<evidence type="ECO:0000313" key="1">
    <source>
        <dbReference type="EMBL" id="GFC96891.1"/>
    </source>
</evidence>
<gene>
    <name evidence="1" type="ORF">Tci_868861</name>
</gene>
<dbReference type="EMBL" id="BKCJ011162855">
    <property type="protein sequence ID" value="GFC96891.1"/>
    <property type="molecule type" value="Genomic_DNA"/>
</dbReference>
<dbReference type="AlphaFoldDB" id="A0A699SGU0"/>
<evidence type="ECO:0008006" key="2">
    <source>
        <dbReference type="Google" id="ProtNLM"/>
    </source>
</evidence>
<protein>
    <recommendedName>
        <fullName evidence="2">Retrovirus-related Pol polyprotein from transposon TNT 1-94</fullName>
    </recommendedName>
</protein>
<comment type="caution">
    <text evidence="1">The sequence shown here is derived from an EMBL/GenBank/DDBJ whole genome shotgun (WGS) entry which is preliminary data.</text>
</comment>
<proteinExistence type="predicted"/>
<reference evidence="1" key="1">
    <citation type="journal article" date="2019" name="Sci. Rep.">
        <title>Draft genome of Tanacetum cinerariifolium, the natural source of mosquito coil.</title>
        <authorList>
            <person name="Yamashiro T."/>
            <person name="Shiraishi A."/>
            <person name="Satake H."/>
            <person name="Nakayama K."/>
        </authorList>
    </citation>
    <scope>NUCLEOTIDE SEQUENCE</scope>
</reference>